<gene>
    <name evidence="2" type="ORF">A3Q41_03836</name>
</gene>
<dbReference type="PATRIC" id="fig|1653479.3.peg.3891"/>
<feature type="compositionally biased region" description="Basic and acidic residues" evidence="1">
    <location>
        <begin position="100"/>
        <end position="110"/>
    </location>
</feature>
<feature type="region of interest" description="Disordered" evidence="1">
    <location>
        <begin position="1"/>
        <end position="116"/>
    </location>
</feature>
<feature type="compositionally biased region" description="Acidic residues" evidence="1">
    <location>
        <begin position="75"/>
        <end position="99"/>
    </location>
</feature>
<dbReference type="RefSeq" id="WP_032370466.1">
    <property type="nucleotide sequence ID" value="NZ_CAKKLU010000004.1"/>
</dbReference>
<reference evidence="3" key="2">
    <citation type="submission" date="2016-04" db="EMBL/GenBank/DDBJ databases">
        <title>Complete Genome and Plasmid Sequences for Rhodococcus fascians D188 and Draft Sequences for Rhodococcus spp. Isolates PBTS 1 and PBTS 2.</title>
        <authorList>
            <person name="Stamer R."/>
            <person name="Vereecke D."/>
            <person name="Zhang Y."/>
            <person name="Schilkey F."/>
            <person name="Devitt N."/>
            <person name="Randall J."/>
        </authorList>
    </citation>
    <scope>NUCLEOTIDE SEQUENCE [LARGE SCALE GENOMIC DNA]</scope>
    <source>
        <strain evidence="3">PBTS2</strain>
    </source>
</reference>
<dbReference type="GeneID" id="93553995"/>
<dbReference type="AlphaFoldDB" id="A0A143QRH9"/>
<evidence type="ECO:0000313" key="2">
    <source>
        <dbReference type="EMBL" id="AMY25122.1"/>
    </source>
</evidence>
<dbReference type="EMBL" id="CP015220">
    <property type="protein sequence ID" value="AMY25122.1"/>
    <property type="molecule type" value="Genomic_DNA"/>
</dbReference>
<feature type="compositionally biased region" description="Basic and acidic residues" evidence="1">
    <location>
        <begin position="37"/>
        <end position="51"/>
    </location>
</feature>
<feature type="compositionally biased region" description="Acidic residues" evidence="1">
    <location>
        <begin position="25"/>
        <end position="36"/>
    </location>
</feature>
<sequence>MSDDARSAPTDETPTDTAGPGNATDSEEPQVDDATLEEAKKSVEGLDDRYRPGARPTVALPGTNGTVAGTAFADMVDDNGEMVDADDQDASDSSETDSTDTDHAGSDEKVTSSTDG</sequence>
<protein>
    <submittedName>
        <fullName evidence="2">Uncharacterized protein</fullName>
    </submittedName>
</protein>
<accession>A0A260TG39</accession>
<evidence type="ECO:0000313" key="3">
    <source>
        <dbReference type="Proteomes" id="UP000076038"/>
    </source>
</evidence>
<organism evidence="2 3">
    <name type="scientific">Rhodococcoides fascians</name>
    <name type="common">Rhodococcus fascians</name>
    <dbReference type="NCBI Taxonomy" id="1828"/>
    <lineage>
        <taxon>Bacteria</taxon>
        <taxon>Bacillati</taxon>
        <taxon>Actinomycetota</taxon>
        <taxon>Actinomycetes</taxon>
        <taxon>Mycobacteriales</taxon>
        <taxon>Nocardiaceae</taxon>
        <taxon>Rhodococcoides</taxon>
    </lineage>
</organism>
<proteinExistence type="predicted"/>
<accession>A0A143QRH9</accession>
<name>A0A143QRH9_RHOFA</name>
<keyword evidence="3" id="KW-1185">Reference proteome</keyword>
<reference evidence="2 3" key="1">
    <citation type="journal article" date="2016" name="Genome Announc.">
        <title>Complete Genome and Plasmid Sequences for Rhodococcus fascians D188 and Draft Sequences for Rhodococcus Isolates PBTS 1 and PBTS 2.</title>
        <authorList>
            <person name="Stamler R.A."/>
            <person name="Vereecke D."/>
            <person name="Zhang Y."/>
            <person name="Schilkey F."/>
            <person name="Devitt N."/>
            <person name="Randall J.J."/>
        </authorList>
    </citation>
    <scope>NUCLEOTIDE SEQUENCE [LARGE SCALE GENOMIC DNA]</scope>
    <source>
        <strain evidence="2 3">PBTS2</strain>
    </source>
</reference>
<dbReference type="OrthoDB" id="4485278at2"/>
<evidence type="ECO:0000256" key="1">
    <source>
        <dbReference type="SAM" id="MobiDB-lite"/>
    </source>
</evidence>
<dbReference type="Proteomes" id="UP000076038">
    <property type="component" value="Chromosome"/>
</dbReference>
<dbReference type="KEGG" id="rhs:A3Q41_03836"/>